<organism evidence="1 2">
    <name type="scientific">Bauhinia variegata</name>
    <name type="common">Purple orchid tree</name>
    <name type="synonym">Phanera variegata</name>
    <dbReference type="NCBI Taxonomy" id="167791"/>
    <lineage>
        <taxon>Eukaryota</taxon>
        <taxon>Viridiplantae</taxon>
        <taxon>Streptophyta</taxon>
        <taxon>Embryophyta</taxon>
        <taxon>Tracheophyta</taxon>
        <taxon>Spermatophyta</taxon>
        <taxon>Magnoliopsida</taxon>
        <taxon>eudicotyledons</taxon>
        <taxon>Gunneridae</taxon>
        <taxon>Pentapetalae</taxon>
        <taxon>rosids</taxon>
        <taxon>fabids</taxon>
        <taxon>Fabales</taxon>
        <taxon>Fabaceae</taxon>
        <taxon>Cercidoideae</taxon>
        <taxon>Cercideae</taxon>
        <taxon>Bauhiniinae</taxon>
        <taxon>Bauhinia</taxon>
    </lineage>
</organism>
<dbReference type="EMBL" id="CM039439">
    <property type="protein sequence ID" value="KAI4296499.1"/>
    <property type="molecule type" value="Genomic_DNA"/>
</dbReference>
<sequence>MFFILVPRIAICLIANEGRNLASACMNMFTNYQRIDFDGFRYQPEKLFLVMYGTTREQNESEMLRKKL</sequence>
<evidence type="ECO:0000313" key="2">
    <source>
        <dbReference type="Proteomes" id="UP000828941"/>
    </source>
</evidence>
<proteinExistence type="predicted"/>
<protein>
    <submittedName>
        <fullName evidence="1">Uncharacterized protein</fullName>
    </submittedName>
</protein>
<comment type="caution">
    <text evidence="1">The sequence shown here is derived from an EMBL/GenBank/DDBJ whole genome shotgun (WGS) entry which is preliminary data.</text>
</comment>
<name>A0ACB9KH03_BAUVA</name>
<reference evidence="1 2" key="1">
    <citation type="journal article" date="2022" name="DNA Res.">
        <title>Chromosomal-level genome assembly of the orchid tree Bauhinia variegata (Leguminosae; Cercidoideae) supports the allotetraploid origin hypothesis of Bauhinia.</title>
        <authorList>
            <person name="Zhong Y."/>
            <person name="Chen Y."/>
            <person name="Zheng D."/>
            <person name="Pang J."/>
            <person name="Liu Y."/>
            <person name="Luo S."/>
            <person name="Meng S."/>
            <person name="Qian L."/>
            <person name="Wei D."/>
            <person name="Dai S."/>
            <person name="Zhou R."/>
        </authorList>
    </citation>
    <scope>NUCLEOTIDE SEQUENCE [LARGE SCALE GENOMIC DNA]</scope>
    <source>
        <strain evidence="1">BV-YZ2020</strain>
    </source>
</reference>
<keyword evidence="2" id="KW-1185">Reference proteome</keyword>
<accession>A0ACB9KH03</accession>
<dbReference type="Proteomes" id="UP000828941">
    <property type="component" value="Chromosome 14"/>
</dbReference>
<gene>
    <name evidence="1" type="ORF">L6164_036452</name>
</gene>
<evidence type="ECO:0000313" key="1">
    <source>
        <dbReference type="EMBL" id="KAI4296499.1"/>
    </source>
</evidence>